<proteinExistence type="predicted"/>
<evidence type="ECO:0000313" key="4">
    <source>
        <dbReference type="EMBL" id="KAJ3048736.1"/>
    </source>
</evidence>
<dbReference type="SUPFAM" id="SSF48350">
    <property type="entry name" value="GTPase activation domain, GAP"/>
    <property type="match status" value="1"/>
</dbReference>
<dbReference type="PROSITE" id="PS50238">
    <property type="entry name" value="RHOGAP"/>
    <property type="match status" value="1"/>
</dbReference>
<evidence type="ECO:0000256" key="1">
    <source>
        <dbReference type="ARBA" id="ARBA00022468"/>
    </source>
</evidence>
<feature type="domain" description="Rho-GAP" evidence="3">
    <location>
        <begin position="28"/>
        <end position="201"/>
    </location>
</feature>
<dbReference type="PANTHER" id="PTHR23176">
    <property type="entry name" value="RHO/RAC/CDC GTPASE-ACTIVATING PROTEIN"/>
    <property type="match status" value="1"/>
</dbReference>
<evidence type="ECO:0000256" key="2">
    <source>
        <dbReference type="SAM" id="MobiDB-lite"/>
    </source>
</evidence>
<gene>
    <name evidence="4" type="ORF">HK097_010252</name>
</gene>
<dbReference type="EMBL" id="JADGJD010000745">
    <property type="protein sequence ID" value="KAJ3048736.1"/>
    <property type="molecule type" value="Genomic_DNA"/>
</dbReference>
<dbReference type="InterPro" id="IPR008936">
    <property type="entry name" value="Rho_GTPase_activation_prot"/>
</dbReference>
<comment type="caution">
    <text evidence="4">The sequence shown here is derived from an EMBL/GenBank/DDBJ whole genome shotgun (WGS) entry which is preliminary data.</text>
</comment>
<name>A0AAD5S9G8_9FUNG</name>
<evidence type="ECO:0000259" key="3">
    <source>
        <dbReference type="PROSITE" id="PS50238"/>
    </source>
</evidence>
<keyword evidence="5" id="KW-1185">Reference proteome</keyword>
<dbReference type="Proteomes" id="UP001212841">
    <property type="component" value="Unassembled WGS sequence"/>
</dbReference>
<accession>A0AAD5S9G8</accession>
<dbReference type="CDD" id="cd00159">
    <property type="entry name" value="RhoGAP"/>
    <property type="match status" value="1"/>
</dbReference>
<dbReference type="GO" id="GO:0005096">
    <property type="term" value="F:GTPase activator activity"/>
    <property type="evidence" value="ECO:0007669"/>
    <property type="project" value="UniProtKB-KW"/>
</dbReference>
<dbReference type="InterPro" id="IPR050729">
    <property type="entry name" value="Rho-GAP"/>
</dbReference>
<reference evidence="4" key="1">
    <citation type="submission" date="2020-05" db="EMBL/GenBank/DDBJ databases">
        <title>Phylogenomic resolution of chytrid fungi.</title>
        <authorList>
            <person name="Stajich J.E."/>
            <person name="Amses K."/>
            <person name="Simmons R."/>
            <person name="Seto K."/>
            <person name="Myers J."/>
            <person name="Bonds A."/>
            <person name="Quandt C.A."/>
            <person name="Barry K."/>
            <person name="Liu P."/>
            <person name="Grigoriev I."/>
            <person name="Longcore J.E."/>
            <person name="James T.Y."/>
        </authorList>
    </citation>
    <scope>NUCLEOTIDE SEQUENCE</scope>
    <source>
        <strain evidence="4">JEL0318</strain>
    </source>
</reference>
<dbReference type="PANTHER" id="PTHR23176:SF129">
    <property type="entry name" value="RHO GTPASE ACTIVATING PROTEIN AT 16F, ISOFORM E-RELATED"/>
    <property type="match status" value="1"/>
</dbReference>
<dbReference type="AlphaFoldDB" id="A0AAD5S9G8"/>
<dbReference type="InterPro" id="IPR000198">
    <property type="entry name" value="RhoGAP_dom"/>
</dbReference>
<dbReference type="Gene3D" id="1.10.555.10">
    <property type="entry name" value="Rho GTPase activation protein"/>
    <property type="match status" value="1"/>
</dbReference>
<dbReference type="Pfam" id="PF00620">
    <property type="entry name" value="RhoGAP"/>
    <property type="match status" value="1"/>
</dbReference>
<evidence type="ECO:0000313" key="5">
    <source>
        <dbReference type="Proteomes" id="UP001212841"/>
    </source>
</evidence>
<dbReference type="SMART" id="SM00324">
    <property type="entry name" value="RhoGAP"/>
    <property type="match status" value="1"/>
</dbReference>
<keyword evidence="1" id="KW-0343">GTPase activation</keyword>
<organism evidence="4 5">
    <name type="scientific">Rhizophlyctis rosea</name>
    <dbReference type="NCBI Taxonomy" id="64517"/>
    <lineage>
        <taxon>Eukaryota</taxon>
        <taxon>Fungi</taxon>
        <taxon>Fungi incertae sedis</taxon>
        <taxon>Chytridiomycota</taxon>
        <taxon>Chytridiomycota incertae sedis</taxon>
        <taxon>Chytridiomycetes</taxon>
        <taxon>Rhizophlyctidales</taxon>
        <taxon>Rhizophlyctidaceae</taxon>
        <taxon>Rhizophlyctis</taxon>
    </lineage>
</organism>
<protein>
    <recommendedName>
        <fullName evidence="3">Rho-GAP domain-containing protein</fullName>
    </recommendedName>
</protein>
<dbReference type="GO" id="GO:0005737">
    <property type="term" value="C:cytoplasm"/>
    <property type="evidence" value="ECO:0007669"/>
    <property type="project" value="TreeGrafter"/>
</dbReference>
<dbReference type="GO" id="GO:0007165">
    <property type="term" value="P:signal transduction"/>
    <property type="evidence" value="ECO:0007669"/>
    <property type="project" value="InterPro"/>
</dbReference>
<sequence>MPLRTYSKNPFRLFTKPPLPDPKPLYGSSLDELLGGVSAETLDGVGVVDEVPKVVRKCVEIVQSPEVINTVGLYMTDGMPMAEDMVDRYIQEEPLIRVNSLAIASYLKKLLASLPGDCDKLASIHFHILASLPPTHLPTYKLLLSHLHKVSTHHHKNSMHPWALAYVFSPIFFPPSATGKTNDGHWSSVAQLLMSHFIENWDELEGTGESDSRGADTTGTTASAMPLGTEKTDKKKEKKKDKKKGRFGFFACCCRVGED</sequence>
<feature type="region of interest" description="Disordered" evidence="2">
    <location>
        <begin position="205"/>
        <end position="243"/>
    </location>
</feature>